<dbReference type="InterPro" id="IPR001005">
    <property type="entry name" value="SANT/Myb"/>
</dbReference>
<dbReference type="GO" id="GO:0042795">
    <property type="term" value="P:snRNA transcription by RNA polymerase II"/>
    <property type="evidence" value="ECO:0007669"/>
    <property type="project" value="TreeGrafter"/>
</dbReference>
<dbReference type="PANTHER" id="PTHR46621:SF1">
    <property type="entry name" value="SNRNA-ACTIVATING PROTEIN COMPLEX SUBUNIT 4"/>
    <property type="match status" value="1"/>
</dbReference>
<dbReference type="GO" id="GO:0019185">
    <property type="term" value="C:snRNA-activating protein complex"/>
    <property type="evidence" value="ECO:0007669"/>
    <property type="project" value="TreeGrafter"/>
</dbReference>
<evidence type="ECO:0000256" key="2">
    <source>
        <dbReference type="ARBA" id="ARBA00023125"/>
    </source>
</evidence>
<name>A1Y012_SPIBA</name>
<dbReference type="Gene3D" id="1.10.10.60">
    <property type="entry name" value="Homeodomain-like"/>
    <property type="match status" value="2"/>
</dbReference>
<keyword evidence="2" id="KW-0238">DNA-binding</keyword>
<dbReference type="AlphaFoldDB" id="A1Y012"/>
<feature type="domain" description="Myb-like" evidence="6">
    <location>
        <begin position="251"/>
        <end position="297"/>
    </location>
</feature>
<feature type="region of interest" description="Disordered" evidence="5">
    <location>
        <begin position="164"/>
        <end position="184"/>
    </location>
</feature>
<accession>A1Y012</accession>
<organism evidence="8">
    <name type="scientific">Spironucleus barkhanus</name>
    <dbReference type="NCBI Taxonomy" id="103874"/>
    <lineage>
        <taxon>Eukaryota</taxon>
        <taxon>Metamonada</taxon>
        <taxon>Diplomonadida</taxon>
        <taxon>Hexamitidae</taxon>
        <taxon>Hexamitinae</taxon>
        <taxon>Spironucleus</taxon>
    </lineage>
</organism>
<dbReference type="GO" id="GO:0001006">
    <property type="term" value="F:RNA polymerase III type 3 promoter sequence-specific DNA binding"/>
    <property type="evidence" value="ECO:0007669"/>
    <property type="project" value="TreeGrafter"/>
</dbReference>
<dbReference type="Pfam" id="PF13921">
    <property type="entry name" value="Myb_DNA-bind_6"/>
    <property type="match status" value="1"/>
</dbReference>
<evidence type="ECO:0000256" key="1">
    <source>
        <dbReference type="ARBA" id="ARBA00023015"/>
    </source>
</evidence>
<keyword evidence="1" id="KW-0805">Transcription regulation</keyword>
<feature type="domain" description="HTH myb-type" evidence="7">
    <location>
        <begin position="251"/>
        <end position="306"/>
    </location>
</feature>
<evidence type="ECO:0000259" key="6">
    <source>
        <dbReference type="PROSITE" id="PS50090"/>
    </source>
</evidence>
<proteinExistence type="predicted"/>
<evidence type="ECO:0000256" key="4">
    <source>
        <dbReference type="ARBA" id="ARBA00023242"/>
    </source>
</evidence>
<evidence type="ECO:0000313" key="8">
    <source>
        <dbReference type="EMBL" id="ABI15597.1"/>
    </source>
</evidence>
<dbReference type="PROSITE" id="PS50090">
    <property type="entry name" value="MYB_LIKE"/>
    <property type="match status" value="2"/>
</dbReference>
<evidence type="ECO:0008006" key="9">
    <source>
        <dbReference type="Google" id="ProtNLM"/>
    </source>
</evidence>
<dbReference type="PANTHER" id="PTHR46621">
    <property type="entry name" value="SNRNA-ACTIVATING PROTEIN COMPLEX SUBUNIT 4"/>
    <property type="match status" value="1"/>
</dbReference>
<keyword evidence="4" id="KW-0539">Nucleus</keyword>
<sequence length="317" mass="37337">MCEKLIHNKSNSYLQYYIILILFQKRQTCKQLEQNLQFVYSIYYIQQEINKTIFCSIQMENEQNKPEIDCLEYTYQNYKECVPFEPTETEEPLLQFDIVQQQSLLSSFEQISNLSLQILQQSIQSLDIQSDKQVQQYLGRQDLYDTSQNSQQQLQIPSIKPKAPEEKVAFRNQQEKSHKFDIDKQNVDVKKRPQGSEQNTWSEIEIQLLEQAISQFGLSSWQEVASYINSQSNCVQKSANQCNQRWNRVSNPSLKKGKWTEAEDKRLLESCLQCEPKKWVQIAEKLGGRTDIQVRYRLAKVGHKFIQFGLLTSEYMP</sequence>
<dbReference type="SUPFAM" id="SSF46689">
    <property type="entry name" value="Homeodomain-like"/>
    <property type="match status" value="2"/>
</dbReference>
<dbReference type="EMBL" id="DQ812520">
    <property type="protein sequence ID" value="ABI15597.1"/>
    <property type="molecule type" value="Genomic_DNA"/>
</dbReference>
<feature type="domain" description="Myb-like" evidence="6">
    <location>
        <begin position="193"/>
        <end position="250"/>
    </location>
</feature>
<dbReference type="CDD" id="cd00167">
    <property type="entry name" value="SANT"/>
    <property type="match status" value="2"/>
</dbReference>
<dbReference type="PROSITE" id="PS51294">
    <property type="entry name" value="HTH_MYB"/>
    <property type="match status" value="1"/>
</dbReference>
<dbReference type="InterPro" id="IPR051575">
    <property type="entry name" value="Myb-like_DNA-bd"/>
</dbReference>
<dbReference type="GO" id="GO:0000978">
    <property type="term" value="F:RNA polymerase II cis-regulatory region sequence-specific DNA binding"/>
    <property type="evidence" value="ECO:0007669"/>
    <property type="project" value="TreeGrafter"/>
</dbReference>
<keyword evidence="3" id="KW-0804">Transcription</keyword>
<evidence type="ECO:0000256" key="5">
    <source>
        <dbReference type="SAM" id="MobiDB-lite"/>
    </source>
</evidence>
<reference evidence="8" key="1">
    <citation type="journal article" date="2007" name="BMC Genomics">
        <title>A genomic survey of the fish parasite Spironucleus salmonicida indicates genomic plasticity among diplomonads and significant lateral gene transfer in eukaryote genome evolution.</title>
        <authorList>
            <person name="Andersson J.O."/>
            <person name="Sjogren A.M."/>
            <person name="Horner D.S."/>
            <person name="Murphy C.A."/>
            <person name="Dyal P.L."/>
            <person name="Svard S.G."/>
            <person name="Logsdon J.M.Jr."/>
            <person name="Ragan M.A."/>
            <person name="Hirt R.P."/>
            <person name="Roger A.J."/>
        </authorList>
    </citation>
    <scope>NUCLEOTIDE SEQUENCE</scope>
    <source>
        <strain evidence="8">ATCC 50380</strain>
    </source>
</reference>
<dbReference type="SMART" id="SM00717">
    <property type="entry name" value="SANT"/>
    <property type="match status" value="2"/>
</dbReference>
<evidence type="ECO:0000256" key="3">
    <source>
        <dbReference type="ARBA" id="ARBA00023163"/>
    </source>
</evidence>
<dbReference type="GO" id="GO:0042796">
    <property type="term" value="P:snRNA transcription by RNA polymerase III"/>
    <property type="evidence" value="ECO:0007669"/>
    <property type="project" value="TreeGrafter"/>
</dbReference>
<dbReference type="InterPro" id="IPR017930">
    <property type="entry name" value="Myb_dom"/>
</dbReference>
<dbReference type="InterPro" id="IPR009057">
    <property type="entry name" value="Homeodomain-like_sf"/>
</dbReference>
<protein>
    <recommendedName>
        <fullName evidence="9">Myb-like DNA-binding domain-containing protein</fullName>
    </recommendedName>
</protein>
<evidence type="ECO:0000259" key="7">
    <source>
        <dbReference type="PROSITE" id="PS51294"/>
    </source>
</evidence>